<protein>
    <recommendedName>
        <fullName evidence="4">Secreted protein</fullName>
    </recommendedName>
</protein>
<organism evidence="2 3">
    <name type="scientific">Hesseltinella vesiculosa</name>
    <dbReference type="NCBI Taxonomy" id="101127"/>
    <lineage>
        <taxon>Eukaryota</taxon>
        <taxon>Fungi</taxon>
        <taxon>Fungi incertae sedis</taxon>
        <taxon>Mucoromycota</taxon>
        <taxon>Mucoromycotina</taxon>
        <taxon>Mucoromycetes</taxon>
        <taxon>Mucorales</taxon>
        <taxon>Cunninghamellaceae</taxon>
        <taxon>Hesseltinella</taxon>
    </lineage>
</organism>
<sequence length="100" mass="10720">MPCFALRLKSTMWLLGPATAAPSRGHAIAQTPQGSWLELNTVANTCTGIGPPTMAVVTSSMSILPTNRNSQDATPNATKSRLSFRPVLLNENKTCLFFLS</sequence>
<evidence type="ECO:0000313" key="2">
    <source>
        <dbReference type="EMBL" id="ORX47160.1"/>
    </source>
</evidence>
<feature type="non-terminal residue" evidence="2">
    <location>
        <position position="100"/>
    </location>
</feature>
<dbReference type="AlphaFoldDB" id="A0A1X2G7N6"/>
<dbReference type="EMBL" id="MCGT01000034">
    <property type="protein sequence ID" value="ORX47160.1"/>
    <property type="molecule type" value="Genomic_DNA"/>
</dbReference>
<reference evidence="2 3" key="1">
    <citation type="submission" date="2016-07" db="EMBL/GenBank/DDBJ databases">
        <title>Pervasive Adenine N6-methylation of Active Genes in Fungi.</title>
        <authorList>
            <consortium name="DOE Joint Genome Institute"/>
            <person name="Mondo S.J."/>
            <person name="Dannebaum R.O."/>
            <person name="Kuo R.C."/>
            <person name="Labutti K."/>
            <person name="Haridas S."/>
            <person name="Kuo A."/>
            <person name="Salamov A."/>
            <person name="Ahrendt S.R."/>
            <person name="Lipzen A."/>
            <person name="Sullivan W."/>
            <person name="Andreopoulos W.B."/>
            <person name="Clum A."/>
            <person name="Lindquist E."/>
            <person name="Daum C."/>
            <person name="Ramamoorthy G.K."/>
            <person name="Gryganskyi A."/>
            <person name="Culley D."/>
            <person name="Magnuson J.K."/>
            <person name="James T.Y."/>
            <person name="O'Malley M.A."/>
            <person name="Stajich J.E."/>
            <person name="Spatafora J.W."/>
            <person name="Visel A."/>
            <person name="Grigoriev I.V."/>
        </authorList>
    </citation>
    <scope>NUCLEOTIDE SEQUENCE [LARGE SCALE GENOMIC DNA]</scope>
    <source>
        <strain evidence="2 3">NRRL 3301</strain>
    </source>
</reference>
<accession>A0A1X2G7N6</accession>
<evidence type="ECO:0000313" key="3">
    <source>
        <dbReference type="Proteomes" id="UP000242146"/>
    </source>
</evidence>
<gene>
    <name evidence="2" type="ORF">DM01DRAFT_1410288</name>
</gene>
<keyword evidence="1" id="KW-0732">Signal</keyword>
<feature type="signal peptide" evidence="1">
    <location>
        <begin position="1"/>
        <end position="20"/>
    </location>
</feature>
<evidence type="ECO:0000256" key="1">
    <source>
        <dbReference type="SAM" id="SignalP"/>
    </source>
</evidence>
<name>A0A1X2G7N6_9FUNG</name>
<keyword evidence="3" id="KW-1185">Reference proteome</keyword>
<evidence type="ECO:0008006" key="4">
    <source>
        <dbReference type="Google" id="ProtNLM"/>
    </source>
</evidence>
<proteinExistence type="predicted"/>
<feature type="chain" id="PRO_5012868987" description="Secreted protein" evidence="1">
    <location>
        <begin position="21"/>
        <end position="100"/>
    </location>
</feature>
<comment type="caution">
    <text evidence="2">The sequence shown here is derived from an EMBL/GenBank/DDBJ whole genome shotgun (WGS) entry which is preliminary data.</text>
</comment>
<dbReference type="Proteomes" id="UP000242146">
    <property type="component" value="Unassembled WGS sequence"/>
</dbReference>